<feature type="region of interest" description="Disordered" evidence="1">
    <location>
        <begin position="53"/>
        <end position="80"/>
    </location>
</feature>
<dbReference type="AlphaFoldDB" id="A0A8H6SLB0"/>
<reference evidence="2" key="1">
    <citation type="submission" date="2020-05" db="EMBL/GenBank/DDBJ databases">
        <title>Mycena genomes resolve the evolution of fungal bioluminescence.</title>
        <authorList>
            <person name="Tsai I.J."/>
        </authorList>
    </citation>
    <scope>NUCLEOTIDE SEQUENCE</scope>
    <source>
        <strain evidence="2">171206Taipei</strain>
    </source>
</reference>
<gene>
    <name evidence="2" type="ORF">MIND_00716000</name>
</gene>
<dbReference type="InterPro" id="IPR027417">
    <property type="entry name" value="P-loop_NTPase"/>
</dbReference>
<dbReference type="PANTHER" id="PTHR33129">
    <property type="entry name" value="PROTEIN KINASE DOMAIN-CONTAINING PROTEIN-RELATED"/>
    <property type="match status" value="1"/>
</dbReference>
<dbReference type="Proteomes" id="UP000636479">
    <property type="component" value="Unassembled WGS sequence"/>
</dbReference>
<dbReference type="RefSeq" id="XP_037219506.1">
    <property type="nucleotide sequence ID" value="XM_037363862.1"/>
</dbReference>
<dbReference type="OrthoDB" id="2910914at2759"/>
<evidence type="ECO:0000313" key="2">
    <source>
        <dbReference type="EMBL" id="KAF7301506.1"/>
    </source>
</evidence>
<dbReference type="InterPro" id="IPR052980">
    <property type="entry name" value="Crinkler_effector"/>
</dbReference>
<dbReference type="GeneID" id="59346378"/>
<evidence type="ECO:0000256" key="1">
    <source>
        <dbReference type="SAM" id="MobiDB-lite"/>
    </source>
</evidence>
<feature type="compositionally biased region" description="Low complexity" evidence="1">
    <location>
        <begin position="61"/>
        <end position="71"/>
    </location>
</feature>
<dbReference type="EMBL" id="JACAZF010000006">
    <property type="protein sequence ID" value="KAF7301506.1"/>
    <property type="molecule type" value="Genomic_DNA"/>
</dbReference>
<proteinExistence type="predicted"/>
<protein>
    <submittedName>
        <fullName evidence="2">Crinkler (CRN) family protein</fullName>
    </submittedName>
</protein>
<dbReference type="SUPFAM" id="SSF52540">
    <property type="entry name" value="P-loop containing nucleoside triphosphate hydrolases"/>
    <property type="match status" value="1"/>
</dbReference>
<sequence>MTMTGEVRYAQLWKTFWSDEPQYDSINPEPSNLAKHIKTIEVNDSWLTGLESNTPSPLPLLPGEDAAAAAADGDEDEAPASTHKIRYIDLSNTIQTAFRHLSMDLTTPETKPAFIVREEYVEFFEHALKSAKAGKRRRYFVTGQPGIGKTYFSYYTICRVVATGISVFLIKEPPFAYYFSSEGVKKYSLVDLDASIEDLLESSWVVVDFEPEWTLPEVLSNPRCLIWTSPPRKSRMDYMEKKFAADVWYMRAWSTPEIAAATTLRGLNHAAVFEAYELYGPVARDLLRIEEVDKQPEEVQIRAIKNQIRNIIAQRNRFAITEDSHELFLIQPQQLLKDKKCFWERSNYEAEFRSDRIAQLFAEEAQNHWEENFAAVYNTSASRLIAGKLFETIIHSSIC</sequence>
<accession>A0A8H6SLB0</accession>
<evidence type="ECO:0000313" key="3">
    <source>
        <dbReference type="Proteomes" id="UP000636479"/>
    </source>
</evidence>
<keyword evidence="3" id="KW-1185">Reference proteome</keyword>
<dbReference type="PANTHER" id="PTHR33129:SF1">
    <property type="entry name" value="ATP-BINDING PROTEIN"/>
    <property type="match status" value="1"/>
</dbReference>
<name>A0A8H6SLB0_9AGAR</name>
<comment type="caution">
    <text evidence="2">The sequence shown here is derived from an EMBL/GenBank/DDBJ whole genome shotgun (WGS) entry which is preliminary data.</text>
</comment>
<organism evidence="2 3">
    <name type="scientific">Mycena indigotica</name>
    <dbReference type="NCBI Taxonomy" id="2126181"/>
    <lineage>
        <taxon>Eukaryota</taxon>
        <taxon>Fungi</taxon>
        <taxon>Dikarya</taxon>
        <taxon>Basidiomycota</taxon>
        <taxon>Agaricomycotina</taxon>
        <taxon>Agaricomycetes</taxon>
        <taxon>Agaricomycetidae</taxon>
        <taxon>Agaricales</taxon>
        <taxon>Marasmiineae</taxon>
        <taxon>Mycenaceae</taxon>
        <taxon>Mycena</taxon>
    </lineage>
</organism>